<dbReference type="PANTHER" id="PTHR43434:SF24">
    <property type="entry name" value="HYDROLASE-RELATED"/>
    <property type="match status" value="1"/>
</dbReference>
<keyword evidence="1" id="KW-0378">Hydrolase</keyword>
<dbReference type="Pfam" id="PF13419">
    <property type="entry name" value="HAD_2"/>
    <property type="match status" value="1"/>
</dbReference>
<name>A0ABV7D0L5_9PROT</name>
<dbReference type="InterPro" id="IPR023198">
    <property type="entry name" value="PGP-like_dom2"/>
</dbReference>
<evidence type="ECO:0000313" key="1">
    <source>
        <dbReference type="EMBL" id="MFC3050703.1"/>
    </source>
</evidence>
<dbReference type="InterPro" id="IPR023214">
    <property type="entry name" value="HAD_sf"/>
</dbReference>
<proteinExistence type="predicted"/>
<comment type="caution">
    <text evidence="1">The sequence shown here is derived from an EMBL/GenBank/DDBJ whole genome shotgun (WGS) entry which is preliminary data.</text>
</comment>
<dbReference type="NCBIfam" id="TIGR01549">
    <property type="entry name" value="HAD-SF-IA-v1"/>
    <property type="match status" value="1"/>
</dbReference>
<reference evidence="2" key="1">
    <citation type="journal article" date="2019" name="Int. J. Syst. Evol. Microbiol.">
        <title>The Global Catalogue of Microorganisms (GCM) 10K type strain sequencing project: providing services to taxonomists for standard genome sequencing and annotation.</title>
        <authorList>
            <consortium name="The Broad Institute Genomics Platform"/>
            <consortium name="The Broad Institute Genome Sequencing Center for Infectious Disease"/>
            <person name="Wu L."/>
            <person name="Ma J."/>
        </authorList>
    </citation>
    <scope>NUCLEOTIDE SEQUENCE [LARGE SCALE GENOMIC DNA]</scope>
    <source>
        <strain evidence="2">KCTC 62164</strain>
    </source>
</reference>
<dbReference type="SFLD" id="SFLDS00003">
    <property type="entry name" value="Haloacid_Dehalogenase"/>
    <property type="match status" value="1"/>
</dbReference>
<dbReference type="InterPro" id="IPR050155">
    <property type="entry name" value="HAD-like_hydrolase_sf"/>
</dbReference>
<sequence length="224" mass="24356">MASYNKLVIFDCDGTLVDSQHLIVRSMQQTFMEAGLPTIADDTVRSIVGLSLQDAIAVLTPQESTTMHAALTEDYKRIYYRLRVELASGPDPLYDGTREALTALGEAGFLLGIATGNSIRGLERILKEHDLTDMFISLQTADGHPSKPHPSMIQKAIAEAGSAPEYTVMVGDTSYDMMMSARAGVAGLGVVWGYHSTDELLKAGARHIVNHYDEIPDIITGWIA</sequence>
<gene>
    <name evidence="1" type="ORF">ACFOKA_02170</name>
</gene>
<evidence type="ECO:0000313" key="2">
    <source>
        <dbReference type="Proteomes" id="UP001595444"/>
    </source>
</evidence>
<dbReference type="PANTHER" id="PTHR43434">
    <property type="entry name" value="PHOSPHOGLYCOLATE PHOSPHATASE"/>
    <property type="match status" value="1"/>
</dbReference>
<dbReference type="SUPFAM" id="SSF56784">
    <property type="entry name" value="HAD-like"/>
    <property type="match status" value="1"/>
</dbReference>
<dbReference type="InterPro" id="IPR006439">
    <property type="entry name" value="HAD-SF_hydro_IA"/>
</dbReference>
<protein>
    <submittedName>
        <fullName evidence="1">HAD-IA family hydrolase</fullName>
    </submittedName>
</protein>
<dbReference type="InterPro" id="IPR041492">
    <property type="entry name" value="HAD_2"/>
</dbReference>
<dbReference type="SFLD" id="SFLDG01135">
    <property type="entry name" value="C1.5.6:_HAD__Beta-PGM__Phospha"/>
    <property type="match status" value="1"/>
</dbReference>
<dbReference type="Gene3D" id="1.10.150.240">
    <property type="entry name" value="Putative phosphatase, domain 2"/>
    <property type="match status" value="1"/>
</dbReference>
<dbReference type="GO" id="GO:0016787">
    <property type="term" value="F:hydrolase activity"/>
    <property type="evidence" value="ECO:0007669"/>
    <property type="project" value="UniProtKB-KW"/>
</dbReference>
<dbReference type="InterPro" id="IPR036412">
    <property type="entry name" value="HAD-like_sf"/>
</dbReference>
<keyword evidence="2" id="KW-1185">Reference proteome</keyword>
<organism evidence="1 2">
    <name type="scientific">Kordiimonas pumila</name>
    <dbReference type="NCBI Taxonomy" id="2161677"/>
    <lineage>
        <taxon>Bacteria</taxon>
        <taxon>Pseudomonadati</taxon>
        <taxon>Pseudomonadota</taxon>
        <taxon>Alphaproteobacteria</taxon>
        <taxon>Kordiimonadales</taxon>
        <taxon>Kordiimonadaceae</taxon>
        <taxon>Kordiimonas</taxon>
    </lineage>
</organism>
<dbReference type="SFLD" id="SFLDG01129">
    <property type="entry name" value="C1.5:_HAD__Beta-PGM__Phosphata"/>
    <property type="match status" value="1"/>
</dbReference>
<dbReference type="RefSeq" id="WP_194212765.1">
    <property type="nucleotide sequence ID" value="NZ_CP061205.1"/>
</dbReference>
<dbReference type="EMBL" id="JBHRSL010000002">
    <property type="protein sequence ID" value="MFC3050703.1"/>
    <property type="molecule type" value="Genomic_DNA"/>
</dbReference>
<accession>A0ABV7D0L5</accession>
<dbReference type="Gene3D" id="3.40.50.1000">
    <property type="entry name" value="HAD superfamily/HAD-like"/>
    <property type="match status" value="1"/>
</dbReference>
<dbReference type="Proteomes" id="UP001595444">
    <property type="component" value="Unassembled WGS sequence"/>
</dbReference>